<dbReference type="AlphaFoldDB" id="A0A409YF84"/>
<comment type="caution">
    <text evidence="1">The sequence shown here is derived from an EMBL/GenBank/DDBJ whole genome shotgun (WGS) entry which is preliminary data.</text>
</comment>
<gene>
    <name evidence="1" type="ORF">CVT26_013126</name>
</gene>
<name>A0A409YF84_9AGAR</name>
<proteinExistence type="predicted"/>
<dbReference type="Proteomes" id="UP000284706">
    <property type="component" value="Unassembled WGS sequence"/>
</dbReference>
<protein>
    <submittedName>
        <fullName evidence="1">Uncharacterized protein</fullName>
    </submittedName>
</protein>
<keyword evidence="2" id="KW-1185">Reference proteome</keyword>
<evidence type="ECO:0000313" key="1">
    <source>
        <dbReference type="EMBL" id="PPR01644.1"/>
    </source>
</evidence>
<organism evidence="1 2">
    <name type="scientific">Gymnopilus dilepis</name>
    <dbReference type="NCBI Taxonomy" id="231916"/>
    <lineage>
        <taxon>Eukaryota</taxon>
        <taxon>Fungi</taxon>
        <taxon>Dikarya</taxon>
        <taxon>Basidiomycota</taxon>
        <taxon>Agaricomycotina</taxon>
        <taxon>Agaricomycetes</taxon>
        <taxon>Agaricomycetidae</taxon>
        <taxon>Agaricales</taxon>
        <taxon>Agaricineae</taxon>
        <taxon>Hymenogastraceae</taxon>
        <taxon>Gymnopilus</taxon>
    </lineage>
</organism>
<evidence type="ECO:0000313" key="2">
    <source>
        <dbReference type="Proteomes" id="UP000284706"/>
    </source>
</evidence>
<sequence length="97" mass="10807">MAGQPHILAEHQYAITGSHAMAIAHYNNEAAKQAVFQVDTFNLAFADIRGLLEKQSQQIEECRKMCSNMQKICHSAIYSLNLTPQALGRAETTRESD</sequence>
<accession>A0A409YF84</accession>
<dbReference type="EMBL" id="NHYE01000918">
    <property type="protein sequence ID" value="PPR01644.1"/>
    <property type="molecule type" value="Genomic_DNA"/>
</dbReference>
<reference evidence="1 2" key="1">
    <citation type="journal article" date="2018" name="Evol. Lett.">
        <title>Horizontal gene cluster transfer increased hallucinogenic mushroom diversity.</title>
        <authorList>
            <person name="Reynolds H.T."/>
            <person name="Vijayakumar V."/>
            <person name="Gluck-Thaler E."/>
            <person name="Korotkin H.B."/>
            <person name="Matheny P.B."/>
            <person name="Slot J.C."/>
        </authorList>
    </citation>
    <scope>NUCLEOTIDE SEQUENCE [LARGE SCALE GENOMIC DNA]</scope>
    <source>
        <strain evidence="1 2">SRW20</strain>
    </source>
</reference>
<dbReference type="InParanoid" id="A0A409YF84"/>